<keyword evidence="14" id="KW-0472">Membrane</keyword>
<dbReference type="KEGG" id="bdr:109579186"/>
<dbReference type="NCBIfam" id="NF003652">
    <property type="entry name" value="PRK05286.2-5"/>
    <property type="match status" value="1"/>
</dbReference>
<dbReference type="GO" id="GO:0044205">
    <property type="term" value="P:'de novo' UMP biosynthetic process"/>
    <property type="evidence" value="ECO:0007669"/>
    <property type="project" value="UniProtKB-UniPathway"/>
</dbReference>
<comment type="cofactor">
    <cofactor evidence="16">
        <name>FMN</name>
        <dbReference type="ChEBI" id="CHEBI:58210"/>
    </cofactor>
    <text evidence="16">Binds 1 FMN per subunit.</text>
</comment>
<proteinExistence type="inferred from homology"/>
<evidence type="ECO:0000256" key="1">
    <source>
        <dbReference type="ARBA" id="ARBA00004434"/>
    </source>
</evidence>
<evidence type="ECO:0000256" key="11">
    <source>
        <dbReference type="ARBA" id="ARBA00022989"/>
    </source>
</evidence>
<organism evidence="18">
    <name type="scientific">Bactrocera dorsalis</name>
    <name type="common">Oriental fruit fly</name>
    <name type="synonym">Dacus dorsalis</name>
    <dbReference type="NCBI Taxonomy" id="27457"/>
    <lineage>
        <taxon>Eukaryota</taxon>
        <taxon>Metazoa</taxon>
        <taxon>Ecdysozoa</taxon>
        <taxon>Arthropoda</taxon>
        <taxon>Hexapoda</taxon>
        <taxon>Insecta</taxon>
        <taxon>Pterygota</taxon>
        <taxon>Neoptera</taxon>
        <taxon>Endopterygota</taxon>
        <taxon>Diptera</taxon>
        <taxon>Brachycera</taxon>
        <taxon>Muscomorpha</taxon>
        <taxon>Tephritoidea</taxon>
        <taxon>Tephritidae</taxon>
        <taxon>Bactrocera</taxon>
        <taxon>Bactrocera</taxon>
    </lineage>
</organism>
<evidence type="ECO:0000313" key="18">
    <source>
        <dbReference type="EMBL" id="JAC37151.1"/>
    </source>
</evidence>
<keyword evidence="10" id="KW-0809">Transit peptide</keyword>
<dbReference type="PANTHER" id="PTHR48109">
    <property type="entry name" value="DIHYDROOROTATE DEHYDROGENASE (QUINONE), MITOCHONDRIAL-RELATED"/>
    <property type="match status" value="1"/>
</dbReference>
<dbReference type="EC" id="1.3.5.2" evidence="4 16"/>
<keyword evidence="12 16" id="KW-0560">Oxidoreductase</keyword>
<dbReference type="PROSITE" id="PS00912">
    <property type="entry name" value="DHODEHASE_2"/>
    <property type="match status" value="1"/>
</dbReference>
<evidence type="ECO:0000256" key="14">
    <source>
        <dbReference type="ARBA" id="ARBA00023136"/>
    </source>
</evidence>
<keyword evidence="8" id="KW-0812">Transmembrane</keyword>
<keyword evidence="13 16" id="KW-0496">Mitochondrion</keyword>
<dbReference type="GO" id="GO:0106430">
    <property type="term" value="F:dihydroorotate dehydrogenase (quinone) activity"/>
    <property type="evidence" value="ECO:0007669"/>
    <property type="project" value="UniProtKB-EC"/>
</dbReference>
<evidence type="ECO:0000256" key="15">
    <source>
        <dbReference type="ARBA" id="ARBA00048639"/>
    </source>
</evidence>
<comment type="pathway">
    <text evidence="2 16">Pyrimidine metabolism; UMP biosynthesis via de novo pathway; orotate from (S)-dihydroorotate (quinone route): step 1/1.</text>
</comment>
<dbReference type="CDD" id="cd04738">
    <property type="entry name" value="DHOD_2_like"/>
    <property type="match status" value="1"/>
</dbReference>
<keyword evidence="11" id="KW-1133">Transmembrane helix</keyword>
<comment type="similarity">
    <text evidence="3 16">Belongs to the dihydroorotate dehydrogenase family. Type 2 subfamily.</text>
</comment>
<comment type="catalytic activity">
    <reaction evidence="15 16">
        <text>(S)-dihydroorotate + a quinone = orotate + a quinol</text>
        <dbReference type="Rhea" id="RHEA:30187"/>
        <dbReference type="ChEBI" id="CHEBI:24646"/>
        <dbReference type="ChEBI" id="CHEBI:30839"/>
        <dbReference type="ChEBI" id="CHEBI:30864"/>
        <dbReference type="ChEBI" id="CHEBI:132124"/>
        <dbReference type="EC" id="1.3.5.2"/>
    </reaction>
</comment>
<feature type="domain" description="Dihydroorotate dehydrogenase catalytic" evidence="17">
    <location>
        <begin position="91"/>
        <end position="388"/>
    </location>
</feature>
<evidence type="ECO:0000256" key="7">
    <source>
        <dbReference type="ARBA" id="ARBA00022643"/>
    </source>
</evidence>
<dbReference type="InterPro" id="IPR050074">
    <property type="entry name" value="DHO_dehydrogenase"/>
</dbReference>
<evidence type="ECO:0000256" key="16">
    <source>
        <dbReference type="RuleBase" id="RU361255"/>
    </source>
</evidence>
<evidence type="ECO:0000256" key="6">
    <source>
        <dbReference type="ARBA" id="ARBA00022630"/>
    </source>
</evidence>
<sequence>MRLSHLLNAMTAREPVLPRRRNKLKSLAIVTTGATIFYAGFCIYKGNEKFYRNTLMPLSRYLPAETSHKLAVLACKYKVFPASSLPDSHNLAVTFFDKSITNPIGIAAGFDKQGEAVEGLHKLGFGFVEIGSVTPEPQPGNPVPRVFRLINDEAIINRYGFNSEGHRVVFDRLNELRNVRGFNGVLGVNLGKNKTSESPISDYVNGVKVFGPIADYLVVNVSSPNTPGLRDLQGKKELEQLLTAIIEARNSLTVNNKIPIFLKISPDITKQDINDIVSVINKKKCCVEGLIVSNTTITRDNLKEVELAKEVGGLSGPPIRSKSTQIIAEVYAQTGGKIPIIGVGGISSGQDALEKLEAGASYLQFYTAFIYEGPPVVQRIKRELSQLLAEKGYTSVKDAVGKNYKSYLNK</sequence>
<accession>A0A034V1M0</accession>
<evidence type="ECO:0000256" key="8">
    <source>
        <dbReference type="ARBA" id="ARBA00022692"/>
    </source>
</evidence>
<evidence type="ECO:0000256" key="2">
    <source>
        <dbReference type="ARBA" id="ARBA00005161"/>
    </source>
</evidence>
<dbReference type="InterPro" id="IPR005720">
    <property type="entry name" value="Dihydroorotate_DH_cat"/>
</dbReference>
<dbReference type="GO" id="GO:0006207">
    <property type="term" value="P:'de novo' pyrimidine nucleobase biosynthetic process"/>
    <property type="evidence" value="ECO:0007669"/>
    <property type="project" value="InterPro"/>
</dbReference>
<name>A0A034V1M0_BACDO</name>
<gene>
    <name evidence="18" type="primary">PYRD</name>
</gene>
<evidence type="ECO:0000256" key="12">
    <source>
        <dbReference type="ARBA" id="ARBA00023002"/>
    </source>
</evidence>
<protein>
    <recommendedName>
        <fullName evidence="5 16">Dihydroorotate dehydrogenase (quinone), mitochondrial</fullName>
        <shortName evidence="16">DHOdehase</shortName>
        <ecNumber evidence="4 16">1.3.5.2</ecNumber>
    </recommendedName>
</protein>
<evidence type="ECO:0000256" key="13">
    <source>
        <dbReference type="ARBA" id="ARBA00023128"/>
    </source>
</evidence>
<evidence type="ECO:0000256" key="9">
    <source>
        <dbReference type="ARBA" id="ARBA00022792"/>
    </source>
</evidence>
<dbReference type="InterPro" id="IPR005719">
    <property type="entry name" value="Dihydroorotate_DH_2"/>
</dbReference>
<dbReference type="InterPro" id="IPR013785">
    <property type="entry name" value="Aldolase_TIM"/>
</dbReference>
<keyword evidence="6 16" id="KW-0285">Flavoprotein</keyword>
<evidence type="ECO:0000256" key="4">
    <source>
        <dbReference type="ARBA" id="ARBA00012791"/>
    </source>
</evidence>
<dbReference type="GO" id="GO:0005743">
    <property type="term" value="C:mitochondrial inner membrane"/>
    <property type="evidence" value="ECO:0007669"/>
    <property type="project" value="UniProtKB-SubCell"/>
</dbReference>
<keyword evidence="7 16" id="KW-0288">FMN</keyword>
<dbReference type="Gene3D" id="3.20.20.70">
    <property type="entry name" value="Aldolase class I"/>
    <property type="match status" value="1"/>
</dbReference>
<dbReference type="PANTHER" id="PTHR48109:SF4">
    <property type="entry name" value="DIHYDROOROTATE DEHYDROGENASE (QUINONE), MITOCHONDRIAL"/>
    <property type="match status" value="1"/>
</dbReference>
<reference evidence="18" key="1">
    <citation type="journal article" date="2014" name="BMC Genomics">
        <title>Characterizing the developmental transcriptome of the oriental fruit fly, Bactrocera dorsalis (Diptera: Tephritidae) through comparative genomic analysis with Drosophila melanogaster utilizing modENCODE datasets.</title>
        <authorList>
            <person name="Geib S.M."/>
            <person name="Calla B."/>
            <person name="Hall B."/>
            <person name="Hou S."/>
            <person name="Manoukis N.C."/>
        </authorList>
    </citation>
    <scope>NUCLEOTIDE SEQUENCE</scope>
    <source>
        <strain evidence="18">Punador</strain>
    </source>
</reference>
<dbReference type="RefSeq" id="XP_011209555.2">
    <property type="nucleotide sequence ID" value="XM_011211253.4"/>
</dbReference>
<dbReference type="AlphaFoldDB" id="A0A034V1M0"/>
<keyword evidence="9 16" id="KW-0999">Mitochondrion inner membrane</keyword>
<dbReference type="OrthoDB" id="14784at2759"/>
<comment type="subcellular location">
    <subcellularLocation>
        <location evidence="1 16">Mitochondrion inner membrane</location>
        <topology evidence="1 16">Single-pass membrane protein</topology>
    </subcellularLocation>
</comment>
<dbReference type="SUPFAM" id="SSF51395">
    <property type="entry name" value="FMN-linked oxidoreductases"/>
    <property type="match status" value="1"/>
</dbReference>
<evidence type="ECO:0000259" key="17">
    <source>
        <dbReference type="Pfam" id="PF01180"/>
    </source>
</evidence>
<dbReference type="PROSITE" id="PS00911">
    <property type="entry name" value="DHODEHASE_1"/>
    <property type="match status" value="1"/>
</dbReference>
<evidence type="ECO:0000256" key="5">
    <source>
        <dbReference type="ARBA" id="ARBA00017599"/>
    </source>
</evidence>
<evidence type="ECO:0000256" key="10">
    <source>
        <dbReference type="ARBA" id="ARBA00022946"/>
    </source>
</evidence>
<dbReference type="EMBL" id="GAKP01021801">
    <property type="protein sequence ID" value="JAC37151.1"/>
    <property type="molecule type" value="Transcribed_RNA"/>
</dbReference>
<dbReference type="NCBIfam" id="TIGR01036">
    <property type="entry name" value="pyrD_sub2"/>
    <property type="match status" value="1"/>
</dbReference>
<dbReference type="FunFam" id="3.20.20.70:FF:000066">
    <property type="entry name" value="Dihydroorotate dehydrogenase (quinone), mitochondrial"/>
    <property type="match status" value="1"/>
</dbReference>
<dbReference type="InterPro" id="IPR001295">
    <property type="entry name" value="Dihydroorotate_DH_CS"/>
</dbReference>
<dbReference type="NCBIfam" id="NF003645">
    <property type="entry name" value="PRK05286.1-2"/>
    <property type="match status" value="1"/>
</dbReference>
<evidence type="ECO:0000256" key="3">
    <source>
        <dbReference type="ARBA" id="ARBA00005359"/>
    </source>
</evidence>
<dbReference type="UniPathway" id="UPA00070">
    <property type="reaction ID" value="UER00946"/>
</dbReference>
<dbReference type="Pfam" id="PF01180">
    <property type="entry name" value="DHO_dh"/>
    <property type="match status" value="1"/>
</dbReference>